<keyword evidence="8" id="KW-0479">Metal-binding</keyword>
<reference evidence="16 17" key="1">
    <citation type="journal article" date="2007" name="Proc. Natl. Acad. Sci. U.S.A.">
        <title>Independent sorting-out of thousands of duplicated gene pairs in two yeast species descended from a whole-genome duplication.</title>
        <authorList>
            <person name="Scannell D.R."/>
            <person name="Frank A.C."/>
            <person name="Conant G.C."/>
            <person name="Byrne K.P."/>
            <person name="Woolfit M."/>
            <person name="Wolfe K.H."/>
        </authorList>
    </citation>
    <scope>NUCLEOTIDE SEQUENCE [LARGE SCALE GENOMIC DNA]</scope>
    <source>
        <strain evidence="17">ATCC 22028 / DSM 70294 / BCRC 21397 / CBS 2163 / NBRC 10782 / NRRL Y-8283 / UCD 57-17</strain>
    </source>
</reference>
<gene>
    <name evidence="16" type="ORF">Kpol_1041p11</name>
</gene>
<dbReference type="OMA" id="QMESYEY"/>
<dbReference type="OrthoDB" id="605656at2759"/>
<dbReference type="GO" id="GO:0070452">
    <property type="term" value="P:positive regulation of ergosterol biosynthetic process"/>
    <property type="evidence" value="ECO:0007669"/>
    <property type="project" value="EnsemblFungi"/>
</dbReference>
<name>A7TL78_VANPO</name>
<keyword evidence="11" id="KW-0862">Zinc</keyword>
<dbReference type="SUPFAM" id="SSF102712">
    <property type="entry name" value="JAB1/MPN domain"/>
    <property type="match status" value="1"/>
</dbReference>
<evidence type="ECO:0000256" key="9">
    <source>
        <dbReference type="ARBA" id="ARBA00022790"/>
    </source>
</evidence>
<dbReference type="Gene3D" id="3.40.140.10">
    <property type="entry name" value="Cytidine Deaminase, domain 2"/>
    <property type="match status" value="1"/>
</dbReference>
<dbReference type="GO" id="GO:0071444">
    <property type="term" value="P:cellular response to pheromone"/>
    <property type="evidence" value="ECO:0007669"/>
    <property type="project" value="EnsemblFungi"/>
</dbReference>
<dbReference type="Proteomes" id="UP000000267">
    <property type="component" value="Unassembled WGS sequence"/>
</dbReference>
<evidence type="ECO:0000256" key="6">
    <source>
        <dbReference type="ARBA" id="ARBA00022490"/>
    </source>
</evidence>
<evidence type="ECO:0000256" key="2">
    <source>
        <dbReference type="ARBA" id="ARBA00004496"/>
    </source>
</evidence>
<evidence type="ECO:0000256" key="5">
    <source>
        <dbReference type="ARBA" id="ARBA00014880"/>
    </source>
</evidence>
<evidence type="ECO:0000256" key="12">
    <source>
        <dbReference type="ARBA" id="ARBA00023049"/>
    </source>
</evidence>
<dbReference type="eggNOG" id="KOG1554">
    <property type="taxonomic scope" value="Eukaryota"/>
</dbReference>
<dbReference type="FunFam" id="3.40.140.10:FF:000203">
    <property type="entry name" value="COP9 signalosome complex subunit 5"/>
    <property type="match status" value="1"/>
</dbReference>
<dbReference type="KEGG" id="vpo:Kpol_1041p11"/>
<dbReference type="Pfam" id="PF01398">
    <property type="entry name" value="JAB"/>
    <property type="match status" value="1"/>
</dbReference>
<protein>
    <recommendedName>
        <fullName evidence="5">COP9 signalosome complex subunit 5</fullName>
    </recommendedName>
</protein>
<comment type="similarity">
    <text evidence="3">Belongs to the peptidase M67A family. CSN5 subfamily.</text>
</comment>
<dbReference type="AlphaFoldDB" id="A7TL78"/>
<dbReference type="PROSITE" id="PS50249">
    <property type="entry name" value="MPN"/>
    <property type="match status" value="1"/>
</dbReference>
<evidence type="ECO:0000256" key="1">
    <source>
        <dbReference type="ARBA" id="ARBA00004123"/>
    </source>
</evidence>
<keyword evidence="17" id="KW-1185">Reference proteome</keyword>
<evidence type="ECO:0000259" key="15">
    <source>
        <dbReference type="PROSITE" id="PS50249"/>
    </source>
</evidence>
<dbReference type="GO" id="GO:0046872">
    <property type="term" value="F:metal ion binding"/>
    <property type="evidence" value="ECO:0007669"/>
    <property type="project" value="UniProtKB-KW"/>
</dbReference>
<evidence type="ECO:0000256" key="10">
    <source>
        <dbReference type="ARBA" id="ARBA00022801"/>
    </source>
</evidence>
<keyword evidence="10" id="KW-0378">Hydrolase</keyword>
<evidence type="ECO:0000313" key="16">
    <source>
        <dbReference type="EMBL" id="EDO16953.1"/>
    </source>
</evidence>
<dbReference type="STRING" id="436907.A7TL78"/>
<dbReference type="InterPro" id="IPR000555">
    <property type="entry name" value="JAMM/MPN+_dom"/>
</dbReference>
<evidence type="ECO:0000256" key="8">
    <source>
        <dbReference type="ARBA" id="ARBA00022723"/>
    </source>
</evidence>
<dbReference type="GO" id="GO:0000747">
    <property type="term" value="P:conjugation with cellular fusion"/>
    <property type="evidence" value="ECO:0007669"/>
    <property type="project" value="EnsemblFungi"/>
</dbReference>
<keyword evidence="13" id="KW-0539">Nucleus</keyword>
<dbReference type="GO" id="GO:0008180">
    <property type="term" value="C:COP9 signalosome"/>
    <property type="evidence" value="ECO:0007669"/>
    <property type="project" value="UniProtKB-KW"/>
</dbReference>
<feature type="domain" description="MPN" evidence="15">
    <location>
        <begin position="77"/>
        <end position="218"/>
    </location>
</feature>
<keyword evidence="6" id="KW-0963">Cytoplasm</keyword>
<evidence type="ECO:0000256" key="13">
    <source>
        <dbReference type="ARBA" id="ARBA00023242"/>
    </source>
</evidence>
<evidence type="ECO:0000256" key="3">
    <source>
        <dbReference type="ARBA" id="ARBA00006008"/>
    </source>
</evidence>
<dbReference type="PANTHER" id="PTHR10410">
    <property type="entry name" value="EUKARYOTIC TRANSLATION INITIATION FACTOR 3 -RELATED"/>
    <property type="match status" value="1"/>
</dbReference>
<dbReference type="HOGENOM" id="CLU_031199_1_0_1"/>
<dbReference type="InParanoid" id="A7TL78"/>
<keyword evidence="7" id="KW-0645">Protease</keyword>
<evidence type="ECO:0000256" key="14">
    <source>
        <dbReference type="SAM" id="MobiDB-lite"/>
    </source>
</evidence>
<proteinExistence type="inferred from homology"/>
<dbReference type="GO" id="GO:0005737">
    <property type="term" value="C:cytoplasm"/>
    <property type="evidence" value="ECO:0007669"/>
    <property type="project" value="UniProtKB-SubCell"/>
</dbReference>
<comment type="subcellular location">
    <subcellularLocation>
        <location evidence="2">Cytoplasm</location>
    </subcellularLocation>
    <subcellularLocation>
        <location evidence="1">Nucleus</location>
    </subcellularLocation>
</comment>
<keyword evidence="9" id="KW-0736">Signalosome</keyword>
<dbReference type="SMART" id="SM00232">
    <property type="entry name" value="JAB_MPN"/>
    <property type="match status" value="1"/>
</dbReference>
<dbReference type="GeneID" id="5545138"/>
<sequence length="445" mass="51060">MKLQYESVSSLKSYIEENEKQNELKSGKRAVSGSQNITENGVDKLSFNSIINESINSRINSTNVEGNKYPSKYFKEVLLSRLAAIKIFDHACHGGSIEIMGMLVGTILYNQIVIYDTYELPVEGTETRVNAQMESYEYMVQYMNETFDETAVKNDIQHIVGWYHSHPGYDCWLSNIDIQTQKLNQDFQDPYVAIVIDHCKSIQDKQLAIGAFRTITAENNQEQTTEYYQLPISIFQSDLDANIHSKKLYLEHPKIDENTDAILLSRLMDTLKQSSTFNEMTQKNNNKRIELKDINRSDVVEKKPRYEVQLGSLFNPQSTSSVGSIASTKNDSDIDMTNQVLDDDDSITSSLQPINDLLPAHNSMYSSSNINVADNSSSLMTSLRDILSRHEENQESRQTPPVIDEPELLQNNAIEKFYEYNKNRVLNYKLIKYKNLRFYKDTFSL</sequence>
<feature type="region of interest" description="Disordered" evidence="14">
    <location>
        <begin position="317"/>
        <end position="339"/>
    </location>
</feature>
<dbReference type="InterPro" id="IPR050242">
    <property type="entry name" value="JAMM_MPN+_peptidase_M67A"/>
</dbReference>
<comment type="subunit">
    <text evidence="4">Component of the COP9 signalosome (CSN) complex.</text>
</comment>
<dbReference type="InterPro" id="IPR037518">
    <property type="entry name" value="MPN"/>
</dbReference>
<dbReference type="GO" id="GO:0006508">
    <property type="term" value="P:proteolysis"/>
    <property type="evidence" value="ECO:0007669"/>
    <property type="project" value="UniProtKB-KW"/>
</dbReference>
<keyword evidence="12" id="KW-0482">Metalloprotease</keyword>
<evidence type="ECO:0000256" key="4">
    <source>
        <dbReference type="ARBA" id="ARBA00011098"/>
    </source>
</evidence>
<organism evidence="17">
    <name type="scientific">Vanderwaltozyma polyspora (strain ATCC 22028 / DSM 70294 / BCRC 21397 / CBS 2163 / NBRC 10782 / NRRL Y-8283 / UCD 57-17)</name>
    <name type="common">Kluyveromyces polysporus</name>
    <dbReference type="NCBI Taxonomy" id="436907"/>
    <lineage>
        <taxon>Eukaryota</taxon>
        <taxon>Fungi</taxon>
        <taxon>Dikarya</taxon>
        <taxon>Ascomycota</taxon>
        <taxon>Saccharomycotina</taxon>
        <taxon>Saccharomycetes</taxon>
        <taxon>Saccharomycetales</taxon>
        <taxon>Saccharomycetaceae</taxon>
        <taxon>Vanderwaltozyma</taxon>
    </lineage>
</organism>
<dbReference type="PhylomeDB" id="A7TL78"/>
<dbReference type="GO" id="GO:0004222">
    <property type="term" value="F:metalloendopeptidase activity"/>
    <property type="evidence" value="ECO:0007669"/>
    <property type="project" value="EnsemblFungi"/>
</dbReference>
<evidence type="ECO:0000256" key="7">
    <source>
        <dbReference type="ARBA" id="ARBA00022670"/>
    </source>
</evidence>
<dbReference type="EMBL" id="DS480413">
    <property type="protein sequence ID" value="EDO16953.1"/>
    <property type="molecule type" value="Genomic_DNA"/>
</dbReference>
<dbReference type="FunCoup" id="A7TL78">
    <property type="interactions" value="64"/>
</dbReference>
<accession>A7TL78</accession>
<evidence type="ECO:0000256" key="11">
    <source>
        <dbReference type="ARBA" id="ARBA00022833"/>
    </source>
</evidence>
<dbReference type="GO" id="GO:0000338">
    <property type="term" value="P:protein deneddylation"/>
    <property type="evidence" value="ECO:0007669"/>
    <property type="project" value="EnsemblFungi"/>
</dbReference>
<dbReference type="RefSeq" id="XP_001644811.1">
    <property type="nucleotide sequence ID" value="XM_001644761.1"/>
</dbReference>
<evidence type="ECO:0000313" key="17">
    <source>
        <dbReference type="Proteomes" id="UP000000267"/>
    </source>
</evidence>